<dbReference type="EMBL" id="JAVDXW010000001">
    <property type="protein sequence ID" value="MDR7300056.1"/>
    <property type="molecule type" value="Genomic_DNA"/>
</dbReference>
<dbReference type="InterPro" id="IPR046080">
    <property type="entry name" value="DUF6098"/>
</dbReference>
<sequence length="152" mass="17459">MTTSEDLPVIRSLDRLAEIVRHGDGGHDLYVRWSRGPDVDVGSTSRDALTGVELPGLSANPLRIESWWGGRSLRLWVARRLYDYEHLRRRQQQQPNVEAWLLRGHELARGPDNEPLVRCEEALAWVAEEAMREAHRLVVEQHGGWQPLNREG</sequence>
<evidence type="ECO:0000313" key="1">
    <source>
        <dbReference type="EMBL" id="MDR7300056.1"/>
    </source>
</evidence>
<dbReference type="AlphaFoldDB" id="A0AAE4CK81"/>
<protein>
    <submittedName>
        <fullName evidence="1">Uncharacterized protein</fullName>
    </submittedName>
</protein>
<organism evidence="1 2">
    <name type="scientific">Haloactinomyces albus</name>
    <dbReference type="NCBI Taxonomy" id="1352928"/>
    <lineage>
        <taxon>Bacteria</taxon>
        <taxon>Bacillati</taxon>
        <taxon>Actinomycetota</taxon>
        <taxon>Actinomycetes</taxon>
        <taxon>Actinopolysporales</taxon>
        <taxon>Actinopolysporaceae</taxon>
        <taxon>Haloactinomyces</taxon>
    </lineage>
</organism>
<dbReference type="Proteomes" id="UP001180845">
    <property type="component" value="Unassembled WGS sequence"/>
</dbReference>
<keyword evidence="2" id="KW-1185">Reference proteome</keyword>
<dbReference type="RefSeq" id="WP_310268183.1">
    <property type="nucleotide sequence ID" value="NZ_JAVDXW010000001.1"/>
</dbReference>
<proteinExistence type="predicted"/>
<comment type="caution">
    <text evidence="1">The sequence shown here is derived from an EMBL/GenBank/DDBJ whole genome shotgun (WGS) entry which is preliminary data.</text>
</comment>
<accession>A0AAE4CK81</accession>
<evidence type="ECO:0000313" key="2">
    <source>
        <dbReference type="Proteomes" id="UP001180845"/>
    </source>
</evidence>
<reference evidence="1" key="1">
    <citation type="submission" date="2023-07" db="EMBL/GenBank/DDBJ databases">
        <title>Sequencing the genomes of 1000 actinobacteria strains.</title>
        <authorList>
            <person name="Klenk H.-P."/>
        </authorList>
    </citation>
    <scope>NUCLEOTIDE SEQUENCE</scope>
    <source>
        <strain evidence="1">DSM 45977</strain>
    </source>
</reference>
<dbReference type="Pfam" id="PF19593">
    <property type="entry name" value="DUF6098"/>
    <property type="match status" value="1"/>
</dbReference>
<gene>
    <name evidence="1" type="ORF">JOF55_000237</name>
</gene>
<name>A0AAE4CK81_9ACTN</name>